<accession>A0ABU8SMB8</accession>
<gene>
    <name evidence="2" type="ORF">R4146_07805</name>
</gene>
<reference evidence="2 3" key="1">
    <citation type="submission" date="2023-10" db="EMBL/GenBank/DDBJ databases">
        <title>Nicoliella lavandulae sp. nov. isolated from Lavandula angustifolia flowers.</title>
        <authorList>
            <person name="Alcantara C."/>
            <person name="Zuniga M."/>
            <person name="Landete J.M."/>
            <person name="Monedero V."/>
        </authorList>
    </citation>
    <scope>NUCLEOTIDE SEQUENCE [LARGE SCALE GENOMIC DNA]</scope>
    <source>
        <strain evidence="2 3">Es01</strain>
    </source>
</reference>
<dbReference type="Proteomes" id="UP001370590">
    <property type="component" value="Unassembled WGS sequence"/>
</dbReference>
<evidence type="ECO:0000313" key="2">
    <source>
        <dbReference type="EMBL" id="MEJ6401046.1"/>
    </source>
</evidence>
<evidence type="ECO:0000313" key="3">
    <source>
        <dbReference type="Proteomes" id="UP001370590"/>
    </source>
</evidence>
<keyword evidence="1" id="KW-0175">Coiled coil</keyword>
<protein>
    <submittedName>
        <fullName evidence="2">Uncharacterized protein</fullName>
    </submittedName>
</protein>
<sequence length="130" mass="14421">MKIYAKLNDNKSLQTYSTTAIDGYTELTIDAADAHFLGENYNLMWADDNGLVHADNVPATSYERKLAQIEANIDTKSSEIDGKVKDMQDKIDEADDAKTKLENEISVMNTQLDNAQKATMAVQAMIAQTK</sequence>
<dbReference type="EMBL" id="JAWMWH010000003">
    <property type="protein sequence ID" value="MEJ6401046.1"/>
    <property type="molecule type" value="Genomic_DNA"/>
</dbReference>
<comment type="caution">
    <text evidence="2">The sequence shown here is derived from an EMBL/GenBank/DDBJ whole genome shotgun (WGS) entry which is preliminary data.</text>
</comment>
<feature type="coiled-coil region" evidence="1">
    <location>
        <begin position="59"/>
        <end position="118"/>
    </location>
</feature>
<proteinExistence type="predicted"/>
<evidence type="ECO:0000256" key="1">
    <source>
        <dbReference type="SAM" id="Coils"/>
    </source>
</evidence>
<keyword evidence="3" id="KW-1185">Reference proteome</keyword>
<name>A0ABU8SMB8_9LACO</name>
<dbReference type="RefSeq" id="WP_339960895.1">
    <property type="nucleotide sequence ID" value="NZ_JAWMWH010000003.1"/>
</dbReference>
<organism evidence="2 3">
    <name type="scientific">Nicoliella lavandulae</name>
    <dbReference type="NCBI Taxonomy" id="3082954"/>
    <lineage>
        <taxon>Bacteria</taxon>
        <taxon>Bacillati</taxon>
        <taxon>Bacillota</taxon>
        <taxon>Bacilli</taxon>
        <taxon>Lactobacillales</taxon>
        <taxon>Lactobacillaceae</taxon>
        <taxon>Nicoliella</taxon>
    </lineage>
</organism>